<dbReference type="AlphaFoldDB" id="A0A4R5KB59"/>
<evidence type="ECO:0000313" key="3">
    <source>
        <dbReference type="Proteomes" id="UP000295511"/>
    </source>
</evidence>
<organism evidence="2 3">
    <name type="scientific">Arthrobacter terricola</name>
    <dbReference type="NCBI Taxonomy" id="2547396"/>
    <lineage>
        <taxon>Bacteria</taxon>
        <taxon>Bacillati</taxon>
        <taxon>Actinomycetota</taxon>
        <taxon>Actinomycetes</taxon>
        <taxon>Micrococcales</taxon>
        <taxon>Micrococcaceae</taxon>
        <taxon>Arthrobacter</taxon>
    </lineage>
</organism>
<feature type="domain" description="SnoaL-like" evidence="1">
    <location>
        <begin position="157"/>
        <end position="233"/>
    </location>
</feature>
<dbReference type="EMBL" id="SMRU01000024">
    <property type="protein sequence ID" value="TDF92266.1"/>
    <property type="molecule type" value="Genomic_DNA"/>
</dbReference>
<name>A0A4R5KB59_9MICC</name>
<dbReference type="OrthoDB" id="7605094at2"/>
<dbReference type="CDD" id="cd00531">
    <property type="entry name" value="NTF2_like"/>
    <property type="match status" value="1"/>
</dbReference>
<dbReference type="SUPFAM" id="SSF54427">
    <property type="entry name" value="NTF2-like"/>
    <property type="match status" value="2"/>
</dbReference>
<feature type="domain" description="SnoaL-like" evidence="1">
    <location>
        <begin position="34"/>
        <end position="156"/>
    </location>
</feature>
<sequence>MTVTPEACTPAWAHNAGVLDLQTIQSVPDNLGAVADRLLIQETAARYAVAYDERRLDVIESLLTESSTFSYRFGEGPVHTQTGRVAVLGWLDDVMKSQPDQRRHLLGNVLVERITADEALVLSYTAIYGIEGEVNLVTTGVYIFNMVKRENRWLIEGAVGSGTHSEHRGSMPRFRLVGPDTMRVVWTMNDYVTWEPDSRDYKSVPIAGMYCIRGYGLYEEEYVRTPAGWRISFSRLVRTRIDPLVGTPAPAPYAYPAPDDAWLDA</sequence>
<dbReference type="RefSeq" id="WP_133205740.1">
    <property type="nucleotide sequence ID" value="NZ_SMRU01000024.1"/>
</dbReference>
<evidence type="ECO:0000259" key="1">
    <source>
        <dbReference type="Pfam" id="PF13577"/>
    </source>
</evidence>
<dbReference type="Gene3D" id="3.10.450.50">
    <property type="match status" value="2"/>
</dbReference>
<protein>
    <submittedName>
        <fullName evidence="2">Nuclear transport factor 2 family protein</fullName>
    </submittedName>
</protein>
<gene>
    <name evidence="2" type="ORF">E1809_18665</name>
</gene>
<keyword evidence="3" id="KW-1185">Reference proteome</keyword>
<proteinExistence type="predicted"/>
<dbReference type="InterPro" id="IPR032710">
    <property type="entry name" value="NTF2-like_dom_sf"/>
</dbReference>
<accession>A0A4R5KB59</accession>
<evidence type="ECO:0000313" key="2">
    <source>
        <dbReference type="EMBL" id="TDF92266.1"/>
    </source>
</evidence>
<dbReference type="InterPro" id="IPR037401">
    <property type="entry name" value="SnoaL-like"/>
</dbReference>
<comment type="caution">
    <text evidence="2">The sequence shown here is derived from an EMBL/GenBank/DDBJ whole genome shotgun (WGS) entry which is preliminary data.</text>
</comment>
<dbReference type="Proteomes" id="UP000295511">
    <property type="component" value="Unassembled WGS sequence"/>
</dbReference>
<dbReference type="Pfam" id="PF13577">
    <property type="entry name" value="SnoaL_4"/>
    <property type="match status" value="2"/>
</dbReference>
<reference evidence="2 3" key="1">
    <citation type="submission" date="2019-03" db="EMBL/GenBank/DDBJ databases">
        <title>Whole genome sequence of Arthrobacter sp JH1-1.</title>
        <authorList>
            <person name="Trinh H.N."/>
        </authorList>
    </citation>
    <scope>NUCLEOTIDE SEQUENCE [LARGE SCALE GENOMIC DNA]</scope>
    <source>
        <strain evidence="2 3">JH1-1</strain>
    </source>
</reference>